<accession>A0A9D2SJ74</accession>
<name>A0A9D2SJ74_9FIRM</name>
<dbReference type="AlphaFoldDB" id="A0A9D2SJ74"/>
<dbReference type="EMBL" id="DWWT01000067">
    <property type="protein sequence ID" value="HJC06983.1"/>
    <property type="molecule type" value="Genomic_DNA"/>
</dbReference>
<gene>
    <name evidence="2" type="ORF">H9704_12695</name>
</gene>
<dbReference type="Proteomes" id="UP000823910">
    <property type="component" value="Unassembled WGS sequence"/>
</dbReference>
<evidence type="ECO:0000313" key="2">
    <source>
        <dbReference type="EMBL" id="HJC06983.1"/>
    </source>
</evidence>
<feature type="region of interest" description="Disordered" evidence="1">
    <location>
        <begin position="250"/>
        <end position="276"/>
    </location>
</feature>
<sequence length="276" mass="31049">MSNDMDKQQEKQKLLGRLRTAGELYVILSVCTREPYVVCDQETFDDKVFLFFDMEDAKKEAVRLLGEKIPVTVAKLENKQLLMFYTSLYTMGVNAFSIKDESGEHLIQLADFVKRANPGKQPDGKVWVENPSLHLTALYYMQEQRRRPGCETEPAMKEMQEEIASNFTKGTYIVALQKEGKGVPLVKLGEEQLFWPLFTDVLEFQKFNKENSMKPMVIKADKVPQLLPPEAKGIVFNPLGVNMPLTITKTQRPAANGTDPAGAAEPEVSGSLPKGE</sequence>
<reference evidence="2" key="2">
    <citation type="submission" date="2021-04" db="EMBL/GenBank/DDBJ databases">
        <authorList>
            <person name="Gilroy R."/>
        </authorList>
    </citation>
    <scope>NUCLEOTIDE SEQUENCE</scope>
    <source>
        <strain evidence="2">CHK180-15479</strain>
    </source>
</reference>
<reference evidence="2" key="1">
    <citation type="journal article" date="2021" name="PeerJ">
        <title>Extensive microbial diversity within the chicken gut microbiome revealed by metagenomics and culture.</title>
        <authorList>
            <person name="Gilroy R."/>
            <person name="Ravi A."/>
            <person name="Getino M."/>
            <person name="Pursley I."/>
            <person name="Horton D.L."/>
            <person name="Alikhan N.F."/>
            <person name="Baker D."/>
            <person name="Gharbi K."/>
            <person name="Hall N."/>
            <person name="Watson M."/>
            <person name="Adriaenssens E.M."/>
            <person name="Foster-Nyarko E."/>
            <person name="Jarju S."/>
            <person name="Secka A."/>
            <person name="Antonio M."/>
            <person name="Oren A."/>
            <person name="Chaudhuri R.R."/>
            <person name="La Ragione R."/>
            <person name="Hildebrand F."/>
            <person name="Pallen M.J."/>
        </authorList>
    </citation>
    <scope>NUCLEOTIDE SEQUENCE</scope>
    <source>
        <strain evidence="2">CHK180-15479</strain>
    </source>
</reference>
<evidence type="ECO:0000256" key="1">
    <source>
        <dbReference type="SAM" id="MobiDB-lite"/>
    </source>
</evidence>
<comment type="caution">
    <text evidence="2">The sequence shown here is derived from an EMBL/GenBank/DDBJ whole genome shotgun (WGS) entry which is preliminary data.</text>
</comment>
<evidence type="ECO:0000313" key="3">
    <source>
        <dbReference type="Proteomes" id="UP000823910"/>
    </source>
</evidence>
<proteinExistence type="predicted"/>
<protein>
    <submittedName>
        <fullName evidence="2">SseB family protein</fullName>
    </submittedName>
</protein>
<organism evidence="2 3">
    <name type="scientific">Candidatus Enterocloster excrementipullorum</name>
    <dbReference type="NCBI Taxonomy" id="2838559"/>
    <lineage>
        <taxon>Bacteria</taxon>
        <taxon>Bacillati</taxon>
        <taxon>Bacillota</taxon>
        <taxon>Clostridia</taxon>
        <taxon>Lachnospirales</taxon>
        <taxon>Lachnospiraceae</taxon>
        <taxon>Enterocloster</taxon>
    </lineage>
</organism>